<feature type="compositionally biased region" description="Basic and acidic residues" evidence="40">
    <location>
        <begin position="523"/>
        <end position="537"/>
    </location>
</feature>
<feature type="region of interest" description="Disordered" evidence="40">
    <location>
        <begin position="183"/>
        <end position="211"/>
    </location>
</feature>
<evidence type="ECO:0000256" key="25">
    <source>
        <dbReference type="ARBA" id="ARBA00047439"/>
    </source>
</evidence>
<evidence type="ECO:0000256" key="10">
    <source>
        <dbReference type="ARBA" id="ARBA00022777"/>
    </source>
</evidence>
<comment type="caution">
    <text evidence="41">The sequence shown here is derived from an EMBL/GenBank/DDBJ whole genome shotgun (WGS) entry which is preliminary data.</text>
</comment>
<evidence type="ECO:0000256" key="29">
    <source>
        <dbReference type="ARBA" id="ARBA00048191"/>
    </source>
</evidence>
<evidence type="ECO:0000256" key="35">
    <source>
        <dbReference type="ARBA" id="ARBA00048824"/>
    </source>
</evidence>
<comment type="catalytic activity">
    <reaction evidence="36">
        <text>CDP + ATP = CTP + ADP</text>
        <dbReference type="Rhea" id="RHEA:25237"/>
        <dbReference type="ChEBI" id="CHEBI:30616"/>
        <dbReference type="ChEBI" id="CHEBI:37563"/>
        <dbReference type="ChEBI" id="CHEBI:58069"/>
        <dbReference type="ChEBI" id="CHEBI:456216"/>
        <dbReference type="EC" id="2.7.4.6"/>
    </reaction>
</comment>
<keyword evidence="42" id="KW-1185">Reference proteome</keyword>
<evidence type="ECO:0000256" key="12">
    <source>
        <dbReference type="ARBA" id="ARBA00022846"/>
    </source>
</evidence>
<dbReference type="InterPro" id="IPR027417">
    <property type="entry name" value="P-loop_NTPase"/>
</dbReference>
<dbReference type="GO" id="GO:0005737">
    <property type="term" value="C:cytoplasm"/>
    <property type="evidence" value="ECO:0007669"/>
    <property type="project" value="UniProtKB-SubCell"/>
</dbReference>
<dbReference type="PANTHER" id="PTHR23359">
    <property type="entry name" value="NUCLEOTIDE KINASE"/>
    <property type="match status" value="1"/>
</dbReference>
<dbReference type="EC" id="2.7.4.4" evidence="23"/>
<comment type="catalytic activity">
    <reaction evidence="20">
        <text>a ribonucleoside 5'-phosphate + ATP = a ribonucleoside 5'-diphosphate + ADP</text>
        <dbReference type="Rhea" id="RHEA:24036"/>
        <dbReference type="ChEBI" id="CHEBI:30616"/>
        <dbReference type="ChEBI" id="CHEBI:57930"/>
        <dbReference type="ChEBI" id="CHEBI:58043"/>
        <dbReference type="ChEBI" id="CHEBI:456216"/>
        <dbReference type="EC" id="2.7.4.4"/>
    </reaction>
</comment>
<feature type="coiled-coil region" evidence="39">
    <location>
        <begin position="704"/>
        <end position="735"/>
    </location>
</feature>
<comment type="catalytic activity">
    <reaction evidence="29">
        <text>GTP + AMP = GDP + ADP</text>
        <dbReference type="Rhea" id="RHEA:29863"/>
        <dbReference type="ChEBI" id="CHEBI:37565"/>
        <dbReference type="ChEBI" id="CHEBI:58189"/>
        <dbReference type="ChEBI" id="CHEBI:456215"/>
        <dbReference type="ChEBI" id="CHEBI:456216"/>
    </reaction>
</comment>
<comment type="catalytic activity">
    <reaction evidence="30">
        <text>dTDP + ATP = dTTP + ADP</text>
        <dbReference type="Rhea" id="RHEA:27682"/>
        <dbReference type="ChEBI" id="CHEBI:30616"/>
        <dbReference type="ChEBI" id="CHEBI:37568"/>
        <dbReference type="ChEBI" id="CHEBI:58369"/>
        <dbReference type="ChEBI" id="CHEBI:456216"/>
        <dbReference type="EC" id="2.7.4.6"/>
    </reaction>
</comment>
<keyword evidence="9" id="KW-0547">Nucleotide-binding</keyword>
<dbReference type="InterPro" id="IPR000850">
    <property type="entry name" value="Adenylat/UMP-CMP_kin"/>
</dbReference>
<evidence type="ECO:0000256" key="16">
    <source>
        <dbReference type="ARBA" id="ARBA00023242"/>
    </source>
</evidence>
<evidence type="ECO:0000256" key="8">
    <source>
        <dbReference type="ARBA" id="ARBA00022679"/>
    </source>
</evidence>
<dbReference type="CDD" id="cd01428">
    <property type="entry name" value="ADK"/>
    <property type="match status" value="1"/>
</dbReference>
<evidence type="ECO:0000256" key="9">
    <source>
        <dbReference type="ARBA" id="ARBA00022741"/>
    </source>
</evidence>
<evidence type="ECO:0000256" key="13">
    <source>
        <dbReference type="ARBA" id="ARBA00023054"/>
    </source>
</evidence>
<evidence type="ECO:0000256" key="6">
    <source>
        <dbReference type="ARBA" id="ARBA00012966"/>
    </source>
</evidence>
<comment type="catalytic activity">
    <reaction evidence="18">
        <text>dADP + GTP = dATP + GDP</text>
        <dbReference type="Rhea" id="RHEA:79871"/>
        <dbReference type="ChEBI" id="CHEBI:37565"/>
        <dbReference type="ChEBI" id="CHEBI:57667"/>
        <dbReference type="ChEBI" id="CHEBI:58189"/>
        <dbReference type="ChEBI" id="CHEBI:61404"/>
    </reaction>
</comment>
<evidence type="ECO:0000256" key="32">
    <source>
        <dbReference type="ARBA" id="ARBA00048564"/>
    </source>
</evidence>
<feature type="region of interest" description="Disordered" evidence="40">
    <location>
        <begin position="503"/>
        <end position="545"/>
    </location>
</feature>
<evidence type="ECO:0000256" key="2">
    <source>
        <dbReference type="ARBA" id="ARBA00004123"/>
    </source>
</evidence>
<comment type="catalytic activity">
    <reaction evidence="26">
        <text>CMP + ATP = CDP + ADP</text>
        <dbReference type="Rhea" id="RHEA:11600"/>
        <dbReference type="ChEBI" id="CHEBI:30616"/>
        <dbReference type="ChEBI" id="CHEBI:58069"/>
        <dbReference type="ChEBI" id="CHEBI:60377"/>
        <dbReference type="ChEBI" id="CHEBI:456216"/>
    </reaction>
</comment>
<evidence type="ECO:0000256" key="20">
    <source>
        <dbReference type="ARBA" id="ARBA00045096"/>
    </source>
</evidence>
<dbReference type="GO" id="GO:0005634">
    <property type="term" value="C:nucleus"/>
    <property type="evidence" value="ECO:0007669"/>
    <property type="project" value="UniProtKB-SubCell"/>
</dbReference>
<evidence type="ECO:0000256" key="40">
    <source>
        <dbReference type="SAM" id="MobiDB-lite"/>
    </source>
</evidence>
<reference evidence="41" key="1">
    <citation type="submission" date="2019-04" db="EMBL/GenBank/DDBJ databases">
        <authorList>
            <person name="Alioto T."/>
            <person name="Alioto T."/>
        </authorList>
    </citation>
    <scope>NUCLEOTIDE SEQUENCE [LARGE SCALE GENOMIC DNA]</scope>
</reference>
<evidence type="ECO:0000256" key="24">
    <source>
        <dbReference type="ARBA" id="ARBA00047390"/>
    </source>
</evidence>
<comment type="similarity">
    <text evidence="5">Belongs to the adenylate kinase family.</text>
</comment>
<comment type="catalytic activity">
    <reaction evidence="25">
        <text>GTP + UDP = UTP + GDP</text>
        <dbReference type="Rhea" id="RHEA:79863"/>
        <dbReference type="ChEBI" id="CHEBI:37565"/>
        <dbReference type="ChEBI" id="CHEBI:46398"/>
        <dbReference type="ChEBI" id="CHEBI:58189"/>
        <dbReference type="ChEBI" id="CHEBI:58223"/>
    </reaction>
</comment>
<keyword evidence="14" id="KW-0969">Cilium</keyword>
<dbReference type="Proteomes" id="UP000335636">
    <property type="component" value="Unassembled WGS sequence"/>
</dbReference>
<dbReference type="Gene3D" id="3.40.50.300">
    <property type="entry name" value="P-loop containing nucleotide triphosphate hydrolases"/>
    <property type="match status" value="4"/>
</dbReference>
<evidence type="ECO:0000256" key="23">
    <source>
        <dbReference type="ARBA" id="ARBA00047172"/>
    </source>
</evidence>
<evidence type="ECO:0000256" key="21">
    <source>
        <dbReference type="ARBA" id="ARBA00045111"/>
    </source>
</evidence>
<dbReference type="GO" id="GO:0005524">
    <property type="term" value="F:ATP binding"/>
    <property type="evidence" value="ECO:0007669"/>
    <property type="project" value="UniProtKB-KW"/>
</dbReference>
<dbReference type="SUPFAM" id="SSF52540">
    <property type="entry name" value="P-loop containing nucleoside triphosphate hydrolases"/>
    <property type="match status" value="5"/>
</dbReference>
<comment type="catalytic activity">
    <reaction evidence="1">
        <text>a ribonucleoside 5'-diphosphate + ATP = a ribonucleoside 5'-triphosphate + ADP</text>
        <dbReference type="Rhea" id="RHEA:18113"/>
        <dbReference type="ChEBI" id="CHEBI:30616"/>
        <dbReference type="ChEBI" id="CHEBI:57930"/>
        <dbReference type="ChEBI" id="CHEBI:61557"/>
        <dbReference type="ChEBI" id="CHEBI:456216"/>
        <dbReference type="EC" id="2.7.4.6"/>
    </reaction>
</comment>
<feature type="compositionally biased region" description="Acidic residues" evidence="40">
    <location>
        <begin position="879"/>
        <end position="895"/>
    </location>
</feature>
<comment type="catalytic activity">
    <reaction evidence="21">
        <text>CDP + GTP = CTP + GDP</text>
        <dbReference type="Rhea" id="RHEA:79859"/>
        <dbReference type="ChEBI" id="CHEBI:37563"/>
        <dbReference type="ChEBI" id="CHEBI:37565"/>
        <dbReference type="ChEBI" id="CHEBI:58069"/>
        <dbReference type="ChEBI" id="CHEBI:58189"/>
    </reaction>
</comment>
<keyword evidence="12" id="KW-0282">Flagellum</keyword>
<sequence length="1434" mass="166304">MISQKKTEEHPFADIFDEDETEKDFLLSKPVCFIIFGKPGAGKTTLANQIAQTWKCVRVEALPVLEEMIATESESGAMLRSMLISGNSVPDELVTKLMLEKLNSSEVSHFGYIVTEIPSLSEDAMTVLQQVELIKNLKLKPDIIINIRCPDYDLCQRISGQRQHCNTGYVYTRDQWDPEVIESHRKKKKDTHKEGKTEEEGEEEEEQEEEEAFIAEMQMAAEILHHLVQRPEDYLENVENIIQLYKETILNCLEEVMAEHNPQFLIELDGNKPPEELFMDELFRTLSAYKLIAPRYRWRRSKWGRTCPVALKEGNIYSGLPDFSVSFLGKIYCLSSEETLKSFLLNPRPFLLPPMPIPPCKIFIFGPQYSGKTTLSHLIANYYKGKVIDYTTVVQPIFDAARESLIENSIAEATEAAIKVVKENLLAELQAKRQDEKEINGTSSEQRHSQDPIKNQNLNLDSEIDAIYHDPDEELEGEDYDVHEESEVPENRPSLVPEDLEMPETEHKLASEPSEDTTTGTEITKESKEIMESKESETEPFQYSAWELTIEDYDEETEDYQAEADIDEDLDEEEEEEEESEERIKEKRRHLGDTKSFCPVVLKENFILQPCSTEEAAKYREKFYYFSSAEAREKFQENPEDYVAHSEPLKAPPPRICLMGPRGSGKTVCGRHVAEKFGIFHIQFEEVLQEKLLLKTERKFGPEYEEDSDEEQVAKQELEELAAQANVKIEDENAKTQPPEVQLTEEEEIIKSSLVESEPLLPEILEVILSEWWLKEPFRSTGFILDGFPRYPEEALFLGDHGFFPDTAVFIQVDDQDIFDRLLPSKVEKWKQKQKKKLERKKLIKDMKTKIRDDNIAKRRAELIAEKDKRKKAEGGFREDEEVSEEEPDDDEDDIENILEEEFPKDEEEMSEEDEEQEIDAIDRLRSELGEKFETEMSNLQMIQDEFEKFLIPMIHINGARKIHIVQYILHTKLKPLVENRESIFEKCYPISTQLAQKMLTFTYKYISSFGYWDPVKLYEGEIFKPVENAENPLYPVIHRQYIYFLSSKETKDKFMKNPIKYIRQPKPKLTVPIRIVIVGPPKSGKTTVAKKLASDYGLKHLSIGDALRTILNNHAETELGLMLNWHLHKGMVAPDELAIQALDLALMDSVCNTSGVVIDGYPVTAYQMNLLETNSIIPMIIFELDVPSKEIFKRLFLEKKSEQNLPYPLHNSAQIIAIKNAKYRKNIGEIRQYYQEQHQNWYVIDGLHSKWWVWNEVTKKIYMINKHMQTYLERIREGKAALINKLCITPQELISRLGEFGQFCPVSLAESYELCDCSVTDSLEFAAEFRGHYYKMSSQEKLNKFLENPELYVTPLAPHPLPPADRIPKRLTLSELKSRFPKCAELQGYCPVTYQDGKQRYEALVPGNINYAVEYRDRIYICESKEKLDKFLR</sequence>
<accession>A0A5E4BTA8</accession>
<evidence type="ECO:0000256" key="1">
    <source>
        <dbReference type="ARBA" id="ARBA00000937"/>
    </source>
</evidence>
<name>A0A5E4BTA8_MARMO</name>
<evidence type="ECO:0000256" key="30">
    <source>
        <dbReference type="ARBA" id="ARBA00048319"/>
    </source>
</evidence>
<evidence type="ECO:0000256" key="27">
    <source>
        <dbReference type="ARBA" id="ARBA00047822"/>
    </source>
</evidence>
<feature type="region of interest" description="Disordered" evidence="40">
    <location>
        <begin position="871"/>
        <end position="895"/>
    </location>
</feature>
<evidence type="ECO:0000313" key="41">
    <source>
        <dbReference type="EMBL" id="VTJ71862.1"/>
    </source>
</evidence>
<evidence type="ECO:0000256" key="26">
    <source>
        <dbReference type="ARBA" id="ARBA00047530"/>
    </source>
</evidence>
<evidence type="ECO:0000256" key="19">
    <source>
        <dbReference type="ARBA" id="ARBA00045094"/>
    </source>
</evidence>
<comment type="catalytic activity">
    <reaction evidence="27">
        <text>dCMP + ATP = dCDP + ADP</text>
        <dbReference type="Rhea" id="RHEA:25094"/>
        <dbReference type="ChEBI" id="CHEBI:30616"/>
        <dbReference type="ChEBI" id="CHEBI:57566"/>
        <dbReference type="ChEBI" id="CHEBI:58593"/>
        <dbReference type="ChEBI" id="CHEBI:456216"/>
    </reaction>
</comment>
<comment type="catalytic activity">
    <reaction evidence="33">
        <text>dTDP + GTP = dTTP + GDP</text>
        <dbReference type="Rhea" id="RHEA:79867"/>
        <dbReference type="ChEBI" id="CHEBI:37565"/>
        <dbReference type="ChEBI" id="CHEBI:37568"/>
        <dbReference type="ChEBI" id="CHEBI:58189"/>
        <dbReference type="ChEBI" id="CHEBI:58369"/>
    </reaction>
</comment>
<dbReference type="GO" id="GO:0004550">
    <property type="term" value="F:nucleoside diphosphate kinase activity"/>
    <property type="evidence" value="ECO:0007669"/>
    <property type="project" value="UniProtKB-EC"/>
</dbReference>
<comment type="catalytic activity">
    <reaction evidence="35">
        <text>dAMP + ATP = dADP + ADP</text>
        <dbReference type="Rhea" id="RHEA:23100"/>
        <dbReference type="ChEBI" id="CHEBI:30616"/>
        <dbReference type="ChEBI" id="CHEBI:57667"/>
        <dbReference type="ChEBI" id="CHEBI:58245"/>
        <dbReference type="ChEBI" id="CHEBI:456216"/>
    </reaction>
</comment>
<evidence type="ECO:0000256" key="17">
    <source>
        <dbReference type="ARBA" id="ARBA00023273"/>
    </source>
</evidence>
<keyword evidence="17" id="KW-0966">Cell projection</keyword>
<evidence type="ECO:0000313" key="42">
    <source>
        <dbReference type="Proteomes" id="UP000335636"/>
    </source>
</evidence>
<evidence type="ECO:0000256" key="38">
    <source>
        <dbReference type="ARBA" id="ARBA00073317"/>
    </source>
</evidence>
<comment type="catalytic activity">
    <reaction evidence="22">
        <text>AMP + ATP = 2 ADP</text>
        <dbReference type="Rhea" id="RHEA:12973"/>
        <dbReference type="ChEBI" id="CHEBI:30616"/>
        <dbReference type="ChEBI" id="CHEBI:456215"/>
        <dbReference type="ChEBI" id="CHEBI:456216"/>
    </reaction>
</comment>
<keyword evidence="16" id="KW-0539">Nucleus</keyword>
<comment type="catalytic activity">
    <reaction evidence="31">
        <text>dCDP + ATP = dCTP + ADP</text>
        <dbReference type="Rhea" id="RHEA:27678"/>
        <dbReference type="ChEBI" id="CHEBI:30616"/>
        <dbReference type="ChEBI" id="CHEBI:58593"/>
        <dbReference type="ChEBI" id="CHEBI:61481"/>
        <dbReference type="ChEBI" id="CHEBI:456216"/>
        <dbReference type="EC" id="2.7.4.6"/>
    </reaction>
</comment>
<feature type="compositionally biased region" description="Basic and acidic residues" evidence="40">
    <location>
        <begin position="434"/>
        <end position="451"/>
    </location>
</feature>
<dbReference type="EMBL" id="CABDUW010000593">
    <property type="protein sequence ID" value="VTJ71862.1"/>
    <property type="molecule type" value="Genomic_DNA"/>
</dbReference>
<evidence type="ECO:0000256" key="11">
    <source>
        <dbReference type="ARBA" id="ARBA00022840"/>
    </source>
</evidence>
<evidence type="ECO:0000256" key="3">
    <source>
        <dbReference type="ARBA" id="ARBA00004230"/>
    </source>
</evidence>
<comment type="catalytic activity">
    <reaction evidence="19">
        <text>dCDP + GTP = dCTP + GDP</text>
        <dbReference type="Rhea" id="RHEA:79875"/>
        <dbReference type="ChEBI" id="CHEBI:37565"/>
        <dbReference type="ChEBI" id="CHEBI:58189"/>
        <dbReference type="ChEBI" id="CHEBI:58593"/>
        <dbReference type="ChEBI" id="CHEBI:61481"/>
    </reaction>
</comment>
<evidence type="ECO:0000256" key="33">
    <source>
        <dbReference type="ARBA" id="ARBA00048620"/>
    </source>
</evidence>
<evidence type="ECO:0000256" key="39">
    <source>
        <dbReference type="SAM" id="Coils"/>
    </source>
</evidence>
<proteinExistence type="inferred from homology"/>
<evidence type="ECO:0000256" key="5">
    <source>
        <dbReference type="ARBA" id="ARBA00007220"/>
    </source>
</evidence>
<evidence type="ECO:0000256" key="31">
    <source>
        <dbReference type="ARBA" id="ARBA00048389"/>
    </source>
</evidence>
<keyword evidence="7" id="KW-0963">Cytoplasm</keyword>
<comment type="catalytic activity">
    <reaction evidence="32">
        <text>GDP + ATP = GTP + ADP</text>
        <dbReference type="Rhea" id="RHEA:27686"/>
        <dbReference type="ChEBI" id="CHEBI:30616"/>
        <dbReference type="ChEBI" id="CHEBI:37565"/>
        <dbReference type="ChEBI" id="CHEBI:58189"/>
        <dbReference type="ChEBI" id="CHEBI:456216"/>
        <dbReference type="EC" id="2.7.4.6"/>
    </reaction>
</comment>
<gene>
    <name evidence="41" type="ORF">MONAX_5E000409</name>
</gene>
<dbReference type="GO" id="GO:0031514">
    <property type="term" value="C:motile cilium"/>
    <property type="evidence" value="ECO:0007669"/>
    <property type="project" value="UniProtKB-SubCell"/>
</dbReference>
<evidence type="ECO:0000256" key="14">
    <source>
        <dbReference type="ARBA" id="ARBA00023069"/>
    </source>
</evidence>
<feature type="compositionally biased region" description="Acidic residues" evidence="40">
    <location>
        <begin position="566"/>
        <end position="581"/>
    </location>
</feature>
<organism evidence="41 42">
    <name type="scientific">Marmota monax</name>
    <name type="common">Woodchuck</name>
    <dbReference type="NCBI Taxonomy" id="9995"/>
    <lineage>
        <taxon>Eukaryota</taxon>
        <taxon>Metazoa</taxon>
        <taxon>Chordata</taxon>
        <taxon>Craniata</taxon>
        <taxon>Vertebrata</taxon>
        <taxon>Euteleostomi</taxon>
        <taxon>Mammalia</taxon>
        <taxon>Eutheria</taxon>
        <taxon>Euarchontoglires</taxon>
        <taxon>Glires</taxon>
        <taxon>Rodentia</taxon>
        <taxon>Sciuromorpha</taxon>
        <taxon>Sciuridae</taxon>
        <taxon>Xerinae</taxon>
        <taxon>Marmotini</taxon>
        <taxon>Marmota</taxon>
    </lineage>
</organism>
<comment type="catalytic activity">
    <reaction evidence="34">
        <text>dGDP + ATP = dGTP + ADP</text>
        <dbReference type="Rhea" id="RHEA:27690"/>
        <dbReference type="ChEBI" id="CHEBI:30616"/>
        <dbReference type="ChEBI" id="CHEBI:58595"/>
        <dbReference type="ChEBI" id="CHEBI:61429"/>
        <dbReference type="ChEBI" id="CHEBI:456216"/>
        <dbReference type="EC" id="2.7.4.6"/>
    </reaction>
</comment>
<evidence type="ECO:0000256" key="34">
    <source>
        <dbReference type="ARBA" id="ARBA00048759"/>
    </source>
</evidence>
<comment type="catalytic activity">
    <reaction evidence="28">
        <text>GTP + CMP = CDP + GDP</text>
        <dbReference type="Rhea" id="RHEA:79855"/>
        <dbReference type="ChEBI" id="CHEBI:37565"/>
        <dbReference type="ChEBI" id="CHEBI:58069"/>
        <dbReference type="ChEBI" id="CHEBI:58189"/>
        <dbReference type="ChEBI" id="CHEBI:60377"/>
    </reaction>
</comment>
<protein>
    <recommendedName>
        <fullName evidence="38">Adenylate kinase 9</fullName>
        <ecNumber evidence="23">2.7.4.4</ecNumber>
        <ecNumber evidence="6">2.7.4.6</ecNumber>
    </recommendedName>
</protein>
<comment type="catalytic activity">
    <reaction evidence="24">
        <text>UDP + ATP = UTP + ADP</text>
        <dbReference type="Rhea" id="RHEA:25098"/>
        <dbReference type="ChEBI" id="CHEBI:30616"/>
        <dbReference type="ChEBI" id="CHEBI:46398"/>
        <dbReference type="ChEBI" id="CHEBI:58223"/>
        <dbReference type="ChEBI" id="CHEBI:456216"/>
        <dbReference type="EC" id="2.7.4.6"/>
    </reaction>
</comment>
<evidence type="ECO:0000256" key="7">
    <source>
        <dbReference type="ARBA" id="ARBA00022490"/>
    </source>
</evidence>
<dbReference type="FunFam" id="3.40.50.300:FF:001757">
    <property type="entry name" value="Adenylate kinase 9"/>
    <property type="match status" value="1"/>
</dbReference>
<evidence type="ECO:0000256" key="37">
    <source>
        <dbReference type="ARBA" id="ARBA00058483"/>
    </source>
</evidence>
<evidence type="ECO:0000256" key="4">
    <source>
        <dbReference type="ARBA" id="ARBA00004496"/>
    </source>
</evidence>
<feature type="region of interest" description="Disordered" evidence="40">
    <location>
        <begin position="566"/>
        <end position="588"/>
    </location>
</feature>
<keyword evidence="10" id="KW-0418">Kinase</keyword>
<evidence type="ECO:0000256" key="28">
    <source>
        <dbReference type="ARBA" id="ARBA00047845"/>
    </source>
</evidence>
<feature type="region of interest" description="Disordered" evidence="40">
    <location>
        <begin position="434"/>
        <end position="460"/>
    </location>
</feature>
<keyword evidence="8" id="KW-0808">Transferase</keyword>
<dbReference type="EC" id="2.7.4.6" evidence="6"/>
<evidence type="ECO:0000256" key="15">
    <source>
        <dbReference type="ARBA" id="ARBA00023080"/>
    </source>
</evidence>
<comment type="function">
    <text evidence="37">Broad-specificity nucleoside phosphate kinase involved in cellular nucleotide homeostasis by catalyzing nucleoside-phosphate interconversions. Similar to other adenylate kinases, preferentially catalyzes the phosphorylation of the nucleoside monophosphate AMP with ATP as phosphate donor to produce ADP. In vitro, can also catalyze the phosphorylation of CMP, dAMP and dCMP and use GTP as an alternate phosphate donor. Moreover, exhibits a diphosphate kinase activity, producing ATP, CTP, GTP, UTP, TTP, dATP, dCTP and dGTP from the corresponding diphosphate substrates with either ATP or GTP as phosphate donors. For this activity shows the following substrate preference CDP &gt; UDP &gt; ADP &gt; TDP.</text>
</comment>
<keyword evidence="15" id="KW-0546">Nucleotide metabolism</keyword>
<keyword evidence="13 39" id="KW-0175">Coiled coil</keyword>
<evidence type="ECO:0000256" key="22">
    <source>
        <dbReference type="ARBA" id="ARBA00045112"/>
    </source>
</evidence>
<dbReference type="GO" id="GO:0050145">
    <property type="term" value="F:nucleoside monophosphate kinase activity"/>
    <property type="evidence" value="ECO:0007669"/>
    <property type="project" value="UniProtKB-EC"/>
</dbReference>
<evidence type="ECO:0000256" key="36">
    <source>
        <dbReference type="ARBA" id="ARBA00049415"/>
    </source>
</evidence>
<feature type="compositionally biased region" description="Acidic residues" evidence="40">
    <location>
        <begin position="199"/>
        <end position="211"/>
    </location>
</feature>
<dbReference type="Pfam" id="PF00406">
    <property type="entry name" value="ADK"/>
    <property type="match status" value="2"/>
</dbReference>
<keyword evidence="11" id="KW-0067">ATP-binding</keyword>
<evidence type="ECO:0000256" key="18">
    <source>
        <dbReference type="ARBA" id="ARBA00045073"/>
    </source>
</evidence>
<comment type="subcellular location">
    <subcellularLocation>
        <location evidence="3">Cell projection</location>
        <location evidence="3">Cilium</location>
        <location evidence="3">Flagellum</location>
    </subcellularLocation>
    <subcellularLocation>
        <location evidence="4">Cytoplasm</location>
    </subcellularLocation>
    <subcellularLocation>
        <location evidence="2">Nucleus</location>
    </subcellularLocation>
</comment>